<dbReference type="Pfam" id="PF22486">
    <property type="entry name" value="MATH_2"/>
    <property type="match status" value="1"/>
</dbReference>
<feature type="domain" description="MATH" evidence="9">
    <location>
        <begin position="356"/>
        <end position="484"/>
    </location>
</feature>
<evidence type="ECO:0000256" key="3">
    <source>
        <dbReference type="ARBA" id="ARBA00012759"/>
    </source>
</evidence>
<organism evidence="11 12">
    <name type="scientific">Mortierella hygrophila</name>
    <dbReference type="NCBI Taxonomy" id="979708"/>
    <lineage>
        <taxon>Eukaryota</taxon>
        <taxon>Fungi</taxon>
        <taxon>Fungi incertae sedis</taxon>
        <taxon>Mucoromycota</taxon>
        <taxon>Mortierellomycotina</taxon>
        <taxon>Mortierellomycetes</taxon>
        <taxon>Mortierellales</taxon>
        <taxon>Mortierellaceae</taxon>
        <taxon>Mortierella</taxon>
    </lineage>
</organism>
<dbReference type="FunFam" id="3.90.70.10:FF:000044">
    <property type="entry name" value="Ubiquitin carboxyl-terminal hydrolase 13"/>
    <property type="match status" value="1"/>
</dbReference>
<dbReference type="EMBL" id="JAAAXW010000154">
    <property type="protein sequence ID" value="KAF9541855.1"/>
    <property type="molecule type" value="Genomic_DNA"/>
</dbReference>
<feature type="compositionally biased region" description="Basic and acidic residues" evidence="8">
    <location>
        <begin position="1397"/>
        <end position="1408"/>
    </location>
</feature>
<dbReference type="InterPro" id="IPR002083">
    <property type="entry name" value="MATH/TRAF_dom"/>
</dbReference>
<dbReference type="InterPro" id="IPR050164">
    <property type="entry name" value="Peptidase_C19"/>
</dbReference>
<evidence type="ECO:0000256" key="6">
    <source>
        <dbReference type="ARBA" id="ARBA00022801"/>
    </source>
</evidence>
<keyword evidence="4" id="KW-0645">Protease</keyword>
<dbReference type="GO" id="GO:0031647">
    <property type="term" value="P:regulation of protein stability"/>
    <property type="evidence" value="ECO:0007669"/>
    <property type="project" value="TreeGrafter"/>
</dbReference>
<dbReference type="InterPro" id="IPR018200">
    <property type="entry name" value="USP_CS"/>
</dbReference>
<dbReference type="SMART" id="SM00061">
    <property type="entry name" value="MATH"/>
    <property type="match status" value="1"/>
</dbReference>
<dbReference type="GO" id="GO:0016579">
    <property type="term" value="P:protein deubiquitination"/>
    <property type="evidence" value="ECO:0007669"/>
    <property type="project" value="InterPro"/>
</dbReference>
<dbReference type="SUPFAM" id="SSF54001">
    <property type="entry name" value="Cysteine proteinases"/>
    <property type="match status" value="1"/>
</dbReference>
<evidence type="ECO:0000256" key="4">
    <source>
        <dbReference type="ARBA" id="ARBA00022670"/>
    </source>
</evidence>
<reference evidence="11" key="1">
    <citation type="journal article" date="2020" name="Fungal Divers.">
        <title>Resolving the Mortierellaceae phylogeny through synthesis of multi-gene phylogenetics and phylogenomics.</title>
        <authorList>
            <person name="Vandepol N."/>
            <person name="Liber J."/>
            <person name="Desiro A."/>
            <person name="Na H."/>
            <person name="Kennedy M."/>
            <person name="Barry K."/>
            <person name="Grigoriev I.V."/>
            <person name="Miller A.N."/>
            <person name="O'Donnell K."/>
            <person name="Stajich J.E."/>
            <person name="Bonito G."/>
        </authorList>
    </citation>
    <scope>NUCLEOTIDE SEQUENCE</scope>
    <source>
        <strain evidence="11">NRRL 2591</strain>
    </source>
</reference>
<dbReference type="Pfam" id="PF14533">
    <property type="entry name" value="USP7_C2"/>
    <property type="match status" value="1"/>
</dbReference>
<dbReference type="InterPro" id="IPR024729">
    <property type="entry name" value="USP7_ICP0-binding_dom"/>
</dbReference>
<evidence type="ECO:0000259" key="10">
    <source>
        <dbReference type="PROSITE" id="PS50235"/>
    </source>
</evidence>
<dbReference type="CDD" id="cd02659">
    <property type="entry name" value="peptidase_C19C"/>
    <property type="match status" value="1"/>
</dbReference>
<dbReference type="SUPFAM" id="SSF49599">
    <property type="entry name" value="TRAF domain-like"/>
    <property type="match status" value="1"/>
</dbReference>
<dbReference type="InterPro" id="IPR008974">
    <property type="entry name" value="TRAF-like"/>
</dbReference>
<dbReference type="Pfam" id="PF00443">
    <property type="entry name" value="UCH"/>
    <property type="match status" value="1"/>
</dbReference>
<dbReference type="PROSITE" id="PS00972">
    <property type="entry name" value="USP_1"/>
    <property type="match status" value="1"/>
</dbReference>
<evidence type="ECO:0000256" key="2">
    <source>
        <dbReference type="ARBA" id="ARBA00009085"/>
    </source>
</evidence>
<evidence type="ECO:0000259" key="9">
    <source>
        <dbReference type="PROSITE" id="PS50144"/>
    </source>
</evidence>
<proteinExistence type="inferred from homology"/>
<keyword evidence="12" id="KW-1185">Reference proteome</keyword>
<evidence type="ECO:0000256" key="7">
    <source>
        <dbReference type="ARBA" id="ARBA00022807"/>
    </source>
</evidence>
<dbReference type="PROSITE" id="PS50235">
    <property type="entry name" value="USP_3"/>
    <property type="match status" value="1"/>
</dbReference>
<dbReference type="GO" id="GO:0006508">
    <property type="term" value="P:proteolysis"/>
    <property type="evidence" value="ECO:0007669"/>
    <property type="project" value="UniProtKB-KW"/>
</dbReference>
<comment type="similarity">
    <text evidence="2">Belongs to the peptidase C19 family.</text>
</comment>
<dbReference type="PANTHER" id="PTHR24006">
    <property type="entry name" value="UBIQUITIN CARBOXYL-TERMINAL HYDROLASE"/>
    <property type="match status" value="1"/>
</dbReference>
<feature type="region of interest" description="Disordered" evidence="8">
    <location>
        <begin position="114"/>
        <end position="138"/>
    </location>
</feature>
<dbReference type="EC" id="3.4.19.12" evidence="3"/>
<feature type="region of interest" description="Disordered" evidence="8">
    <location>
        <begin position="293"/>
        <end position="331"/>
    </location>
</feature>
<feature type="domain" description="USP" evidence="10">
    <location>
        <begin position="510"/>
        <end position="835"/>
    </location>
</feature>
<evidence type="ECO:0000313" key="11">
    <source>
        <dbReference type="EMBL" id="KAF9541855.1"/>
    </source>
</evidence>
<accession>A0A9P6F3Z0</accession>
<evidence type="ECO:0000313" key="12">
    <source>
        <dbReference type="Proteomes" id="UP000723463"/>
    </source>
</evidence>
<dbReference type="GO" id="GO:0004843">
    <property type="term" value="F:cysteine-type deubiquitinase activity"/>
    <property type="evidence" value="ECO:0007669"/>
    <property type="project" value="UniProtKB-EC"/>
</dbReference>
<dbReference type="InterPro" id="IPR001394">
    <property type="entry name" value="Peptidase_C19_UCH"/>
</dbReference>
<comment type="catalytic activity">
    <reaction evidence="1">
        <text>Thiol-dependent hydrolysis of ester, thioester, amide, peptide and isopeptide bonds formed by the C-terminal Gly of ubiquitin (a 76-residue protein attached to proteins as an intracellular targeting signal).</text>
        <dbReference type="EC" id="3.4.19.12"/>
    </reaction>
</comment>
<feature type="region of interest" description="Disordered" evidence="8">
    <location>
        <begin position="1"/>
        <end position="27"/>
    </location>
</feature>
<sequence length="1424" mass="158492">MEQPTPGLLTGPQETQTTLIEAPQQPPPVVVDSQEIVASLVPAVETPTEAVVATPPPQVVNPTEAVVATTPPQEANPTVQTDLTVEVPTQQSQPGLPEQPTNEAQQVNEQVAPTNGNTQENVPGEQQEQSQVDGATTEQTAAVNVAPAVSVEQEVVADQEQAVQPVENIVQEAAIDGVPAEEAVVVDAAVVIAAGDEAPAADAPAVDALAVEAPAANEPAANLDAAEVPVADAAEVPAVDAAEVPAVDAAEVPAVDAAEVPAVDAAEVPAVDAAEVPAVDAAEVPAVDAAEVPAADAPADGEAVEAAEAADDGESDEDDDDDAAEATPEVFHRCDDAEWMTRKHIPLKGELEERTCVYHEWRIDDWAGLERRTTSPEFVIGGYRWRLLVFPRGNNTTDQVAVYLDSAEPQGDDSWHVCAQFALIISSPDDPTVHFTNSSHHRFNNDESDWGFTKFFAIADLERARDSRGISILNNNRLVISTYVRVYKDPTGLLWQESNGYDSKASTGFVGLENQGATCYMNSMLQSLYFTNYFRKAIYDIATDEEEPSQSVALALQHVFYQLSISSKAVSTKDLTQSFGWDEVESFRQHDVQEFNRVLQENLEQKMRGTKAEGAIQYLFGGKTKSFVKCLNVEYESSLTETFCDIQLNVKGCATLRDSFVDYVKVETLDGDNQYYAEGHGLQDAKKGVTFESLPPVLHLHLKRFEYSPERQAMVKINDRHEYPEKIDLAEFVADGEQKEKLGEDGYKYSIYGVLVHSGVMNRGHYFALLKPQADGNWYRFNDDTVTQGTLADVLEDNYGSGDPEEDTEAMTLPLRQAKRQKRVTNAYMLIYIRDSAVEEVLKPVTAEEVPEKILKQLEEERKTQEAEKKAKEEALLCFDARVVSDNDFRAHNGFDLYNTTSETTGKALRVKKKDTYASFKRTLAEDHGIPEDQLRVWTLVKRQNDTFRTDVPIPDTEAMTPMEAVREKYGTRTATDLKCYLEIPERPIKANNGRTSWFQNETYNGNIMIFVKFYDPFTTTMRGLGKLYVHKQTVVGDIVGRLNEMKGFPAHTSLKLFEEIKPSMIEPMKVKLTFHQCEIQGGDIIVFQKELTQKETEELEQRKLRGTVPQYFDYIHNRLMVEFTPKTESDAHLPTFLVELSKKNTYDEIAAVASAKLDIDPLFIQFTSSSVGGVPKKVILKDTKLSLEEILSPGYVQGNEKTTLFYQELDMSIVELETKRMFKVIWLNPNLKKESTHEMLLPKAGSIAEVIEELEKRVTLSPEGTGKIRMFSLYESKIQNEFDRDDPKSDHDDQNELFAEEIPKEEADKAENDKLMNCFHFSGECTKQYGIPFKIVVKEGELFSETKVRIRARLGMEEEEFEKVKFVIYDSSDQITPVKHDDKLSEATTLDNESLGLDHAEKKEKVKPQPANPEAEAPITITG</sequence>
<gene>
    <name evidence="11" type="ORF">EC957_002625</name>
</gene>
<keyword evidence="7" id="KW-0788">Thiol protease</keyword>
<feature type="compositionally biased region" description="Acidic residues" evidence="8">
    <location>
        <begin position="302"/>
        <end position="324"/>
    </location>
</feature>
<keyword evidence="5" id="KW-0833">Ubl conjugation pathway</keyword>
<protein>
    <recommendedName>
        <fullName evidence="3">ubiquitinyl hydrolase 1</fullName>
        <ecNumber evidence="3">3.4.19.12</ecNumber>
    </recommendedName>
</protein>
<dbReference type="GO" id="GO:0005829">
    <property type="term" value="C:cytosol"/>
    <property type="evidence" value="ECO:0007669"/>
    <property type="project" value="TreeGrafter"/>
</dbReference>
<dbReference type="PANTHER" id="PTHR24006:SF644">
    <property type="entry name" value="UBIQUITIN CARBOXYL-TERMINAL HYDROLASE 7"/>
    <property type="match status" value="1"/>
</dbReference>
<dbReference type="Pfam" id="PF12436">
    <property type="entry name" value="USP7_ICP0_bdg"/>
    <property type="match status" value="1"/>
</dbReference>
<evidence type="ECO:0000256" key="8">
    <source>
        <dbReference type="SAM" id="MobiDB-lite"/>
    </source>
</evidence>
<dbReference type="GO" id="GO:0005634">
    <property type="term" value="C:nucleus"/>
    <property type="evidence" value="ECO:0007669"/>
    <property type="project" value="TreeGrafter"/>
</dbReference>
<dbReference type="Gene3D" id="3.90.70.10">
    <property type="entry name" value="Cysteine proteinases"/>
    <property type="match status" value="1"/>
</dbReference>
<keyword evidence="6" id="KW-0378">Hydrolase</keyword>
<evidence type="ECO:0000256" key="1">
    <source>
        <dbReference type="ARBA" id="ARBA00000707"/>
    </source>
</evidence>
<dbReference type="InterPro" id="IPR029346">
    <property type="entry name" value="USP_C"/>
</dbReference>
<dbReference type="PROSITE" id="PS50144">
    <property type="entry name" value="MATH"/>
    <property type="match status" value="1"/>
</dbReference>
<evidence type="ECO:0000256" key="5">
    <source>
        <dbReference type="ARBA" id="ARBA00022786"/>
    </source>
</evidence>
<feature type="region of interest" description="Disordered" evidence="8">
    <location>
        <begin position="1383"/>
        <end position="1424"/>
    </location>
</feature>
<dbReference type="Proteomes" id="UP000723463">
    <property type="component" value="Unassembled WGS sequence"/>
</dbReference>
<name>A0A9P6F3Z0_9FUNG</name>
<dbReference type="InterPro" id="IPR028889">
    <property type="entry name" value="USP"/>
</dbReference>
<comment type="caution">
    <text evidence="11">The sequence shown here is derived from an EMBL/GenBank/DDBJ whole genome shotgun (WGS) entry which is preliminary data.</text>
</comment>
<dbReference type="Gene3D" id="2.60.210.10">
    <property type="entry name" value="Apoptosis, Tumor Necrosis Factor Receptor Associated Protein 2, Chain A"/>
    <property type="match status" value="1"/>
</dbReference>
<dbReference type="Gene3D" id="3.10.20.90">
    <property type="entry name" value="Phosphatidylinositol 3-kinase Catalytic Subunit, Chain A, domain 1"/>
    <property type="match status" value="2"/>
</dbReference>
<dbReference type="InterPro" id="IPR038765">
    <property type="entry name" value="Papain-like_cys_pep_sf"/>
</dbReference>
<feature type="region of interest" description="Disordered" evidence="8">
    <location>
        <begin position="87"/>
        <end position="106"/>
    </location>
</feature>